<keyword evidence="1" id="KW-0812">Transmembrane</keyword>
<name>A0A9N9JLD2_9GLOM</name>
<feature type="transmembrane region" description="Helical" evidence="1">
    <location>
        <begin position="23"/>
        <end position="39"/>
    </location>
</feature>
<reference evidence="2" key="1">
    <citation type="submission" date="2021-06" db="EMBL/GenBank/DDBJ databases">
        <authorList>
            <person name="Kallberg Y."/>
            <person name="Tangrot J."/>
            <person name="Rosling A."/>
        </authorList>
    </citation>
    <scope>NUCLEOTIDE SEQUENCE</scope>
    <source>
        <strain evidence="2">CL551</strain>
    </source>
</reference>
<protein>
    <submittedName>
        <fullName evidence="2">397_t:CDS:1</fullName>
    </submittedName>
</protein>
<proteinExistence type="predicted"/>
<evidence type="ECO:0000313" key="2">
    <source>
        <dbReference type="EMBL" id="CAG8784915.1"/>
    </source>
</evidence>
<gene>
    <name evidence="2" type="ORF">AMORRO_LOCUS17628</name>
</gene>
<evidence type="ECO:0000313" key="3">
    <source>
        <dbReference type="Proteomes" id="UP000789342"/>
    </source>
</evidence>
<organism evidence="2 3">
    <name type="scientific">Acaulospora morrowiae</name>
    <dbReference type="NCBI Taxonomy" id="94023"/>
    <lineage>
        <taxon>Eukaryota</taxon>
        <taxon>Fungi</taxon>
        <taxon>Fungi incertae sedis</taxon>
        <taxon>Mucoromycota</taxon>
        <taxon>Glomeromycotina</taxon>
        <taxon>Glomeromycetes</taxon>
        <taxon>Diversisporales</taxon>
        <taxon>Acaulosporaceae</taxon>
        <taxon>Acaulospora</taxon>
    </lineage>
</organism>
<comment type="caution">
    <text evidence="2">The sequence shown here is derived from an EMBL/GenBank/DDBJ whole genome shotgun (WGS) entry which is preliminary data.</text>
</comment>
<feature type="non-terminal residue" evidence="2">
    <location>
        <position position="176"/>
    </location>
</feature>
<keyword evidence="1" id="KW-1133">Transmembrane helix</keyword>
<dbReference type="Proteomes" id="UP000789342">
    <property type="component" value="Unassembled WGS sequence"/>
</dbReference>
<feature type="transmembrane region" description="Helical" evidence="1">
    <location>
        <begin position="60"/>
        <end position="80"/>
    </location>
</feature>
<evidence type="ECO:0000256" key="1">
    <source>
        <dbReference type="SAM" id="Phobius"/>
    </source>
</evidence>
<keyword evidence="1" id="KW-0472">Membrane</keyword>
<dbReference type="EMBL" id="CAJVPV010055775">
    <property type="protein sequence ID" value="CAG8784915.1"/>
    <property type="molecule type" value="Genomic_DNA"/>
</dbReference>
<sequence length="176" mass="18784">MSGPPAALNFTCFWSNALANPTAVWYAFLFYISLGAYIGPNTVVTTRPTAEQTRLYRARVAFSVNLAFFLVAYFSVFSYFHTEVALVLAVFSIPFIQDIGNAPISDSVYFDFTSRLAARLGVPVSTSVSAAAPAHFPASTPIPSAPAIPVSAASATAASAISALSSYYRLTVCTLW</sequence>
<dbReference type="AlphaFoldDB" id="A0A9N9JLD2"/>
<accession>A0A9N9JLD2</accession>
<keyword evidence="3" id="KW-1185">Reference proteome</keyword>